<sequence length="578" mass="64065">MVVAVHYDCFRIFQAESASASFDGTKEDAGDVGGGTQDAKNAKITQDAQNSQVPQSDEHQTGDEVLERGQNGKPGGAHALLDWLWTVGAWRRPWPSAAKLRLEDAGPAAYGHAELAVFARMAAVAGLVQLTTLPLELAQIVYELSAHSLFWRAITVHCLCLRALWRRQQQQQQQLTEPLRLVPLAKILSWERGHALHVADSSSALSLSLLPPLIRITVDRVGICRIERRHEIAARPWNGATTTRLAFIVEDARILASLPFADIQGFPIWNLSLPPDPASCTLVGTTSFRRVLELRRPPPSQLYAVDVNRCFGLTFFYLSGRISGVHVHRTAKDDARKTYERLATRVKERMVWVFLPIGLDDRIVALWACQCDGSFNIVARMTLAGDVMIGRARKGSFRTMLLAQGDHIMFVYGEPFESKAVEILGAYSGKVQPREESHCITQSVVPAVPSAISTQFPDTYVSSAPLSDVKAVRVFTDKVKGICRGLLLWYGNGGVRALGECRICVDESLLVKSPAVICYRKLRYRAYRYASHDGVVVDAGGATQHHHAEDGWTCHEVGRGTLHFHFTTNRSFVMAYEQ</sequence>
<dbReference type="EMBL" id="AZHD01000013">
    <property type="protein sequence ID" value="OAA57936.1"/>
    <property type="molecule type" value="Genomic_DNA"/>
</dbReference>
<dbReference type="Proteomes" id="UP000076874">
    <property type="component" value="Unassembled WGS sequence"/>
</dbReference>
<evidence type="ECO:0000313" key="3">
    <source>
        <dbReference type="Proteomes" id="UP000076874"/>
    </source>
</evidence>
<feature type="compositionally biased region" description="Basic and acidic residues" evidence="1">
    <location>
        <begin position="56"/>
        <end position="67"/>
    </location>
</feature>
<name>A0A167QSW8_9HYPO</name>
<dbReference type="OrthoDB" id="4763081at2759"/>
<dbReference type="STRING" id="1081102.A0A167QSW8"/>
<comment type="caution">
    <text evidence="2">The sequence shown here is derived from an EMBL/GenBank/DDBJ whole genome shotgun (WGS) entry which is preliminary data.</text>
</comment>
<proteinExistence type="predicted"/>
<accession>A0A167QSW8</accession>
<evidence type="ECO:0000313" key="2">
    <source>
        <dbReference type="EMBL" id="OAA57936.1"/>
    </source>
</evidence>
<dbReference type="AlphaFoldDB" id="A0A167QSW8"/>
<evidence type="ECO:0000256" key="1">
    <source>
        <dbReference type="SAM" id="MobiDB-lite"/>
    </source>
</evidence>
<keyword evidence="3" id="KW-1185">Reference proteome</keyword>
<organism evidence="2 3">
    <name type="scientific">Niveomyces insectorum RCEF 264</name>
    <dbReference type="NCBI Taxonomy" id="1081102"/>
    <lineage>
        <taxon>Eukaryota</taxon>
        <taxon>Fungi</taxon>
        <taxon>Dikarya</taxon>
        <taxon>Ascomycota</taxon>
        <taxon>Pezizomycotina</taxon>
        <taxon>Sordariomycetes</taxon>
        <taxon>Hypocreomycetidae</taxon>
        <taxon>Hypocreales</taxon>
        <taxon>Cordycipitaceae</taxon>
        <taxon>Niveomyces</taxon>
    </lineage>
</organism>
<reference evidence="2 3" key="1">
    <citation type="journal article" date="2016" name="Genome Biol. Evol.">
        <title>Divergent and convergent evolution of fungal pathogenicity.</title>
        <authorList>
            <person name="Shang Y."/>
            <person name="Xiao G."/>
            <person name="Zheng P."/>
            <person name="Cen K."/>
            <person name="Zhan S."/>
            <person name="Wang C."/>
        </authorList>
    </citation>
    <scope>NUCLEOTIDE SEQUENCE [LARGE SCALE GENOMIC DNA]</scope>
    <source>
        <strain evidence="2 3">RCEF 264</strain>
    </source>
</reference>
<feature type="region of interest" description="Disordered" evidence="1">
    <location>
        <begin position="23"/>
        <end position="73"/>
    </location>
</feature>
<feature type="compositionally biased region" description="Polar residues" evidence="1">
    <location>
        <begin position="43"/>
        <end position="55"/>
    </location>
</feature>
<gene>
    <name evidence="2" type="ORF">SPI_06821</name>
</gene>
<protein>
    <submittedName>
        <fullName evidence="2">Uncharacterized protein</fullName>
    </submittedName>
</protein>